<protein>
    <submittedName>
        <fullName evidence="1">Thioredoxin family protein</fullName>
    </submittedName>
</protein>
<name>A0ABU8FD84_9BACI</name>
<dbReference type="Gene3D" id="3.40.30.10">
    <property type="entry name" value="Glutaredoxin"/>
    <property type="match status" value="1"/>
</dbReference>
<dbReference type="SUPFAM" id="SSF52833">
    <property type="entry name" value="Thioredoxin-like"/>
    <property type="match status" value="1"/>
</dbReference>
<keyword evidence="2" id="KW-1185">Reference proteome</keyword>
<accession>A0ABU8FD84</accession>
<evidence type="ECO:0000313" key="1">
    <source>
        <dbReference type="EMBL" id="MEI4800652.1"/>
    </source>
</evidence>
<dbReference type="Proteomes" id="UP001372526">
    <property type="component" value="Unassembled WGS sequence"/>
</dbReference>
<gene>
    <name evidence="1" type="ORF">WAZ07_04810</name>
</gene>
<organism evidence="1 2">
    <name type="scientific">Bacillus bruguierae</name>
    <dbReference type="NCBI Taxonomy" id="3127667"/>
    <lineage>
        <taxon>Bacteria</taxon>
        <taxon>Bacillati</taxon>
        <taxon>Bacillota</taxon>
        <taxon>Bacilli</taxon>
        <taxon>Bacillales</taxon>
        <taxon>Bacillaceae</taxon>
        <taxon>Bacillus</taxon>
    </lineage>
</organism>
<dbReference type="InterPro" id="IPR036249">
    <property type="entry name" value="Thioredoxin-like_sf"/>
</dbReference>
<dbReference type="Pfam" id="PF14595">
    <property type="entry name" value="Thioredoxin_9"/>
    <property type="match status" value="1"/>
</dbReference>
<evidence type="ECO:0000313" key="2">
    <source>
        <dbReference type="Proteomes" id="UP001372526"/>
    </source>
</evidence>
<proteinExistence type="predicted"/>
<dbReference type="EMBL" id="JBAWSX010000002">
    <property type="protein sequence ID" value="MEI4800652.1"/>
    <property type="molecule type" value="Genomic_DNA"/>
</dbReference>
<sequence>MTLRQWFEKGMSFDTYVNNMKVNQYELLHIYNNFLIPNELLPTLEARQNDNLKVIVLTADWCGDALLCVPIMKRICEVAGIKMSLLIRDDHLELMDQYLTNGTARAIPIFIFTDQDGNEKAVWGPRAPKVQELVTSMRATLPNKEDPGFEEKQQNMYAEFRKTLASDTSIWEHVMENIIEKIEKIEK</sequence>
<comment type="caution">
    <text evidence="1">The sequence shown here is derived from an EMBL/GenBank/DDBJ whole genome shotgun (WGS) entry which is preliminary data.</text>
</comment>
<reference evidence="1 2" key="1">
    <citation type="submission" date="2024-01" db="EMBL/GenBank/DDBJ databases">
        <title>Seven novel Bacillus-like species.</title>
        <authorList>
            <person name="Liu G."/>
        </authorList>
    </citation>
    <scope>NUCLEOTIDE SEQUENCE [LARGE SCALE GENOMIC DNA]</scope>
    <source>
        <strain evidence="1 2">FJAT-51639</strain>
    </source>
</reference>
<dbReference type="RefSeq" id="WP_336471535.1">
    <property type="nucleotide sequence ID" value="NZ_JBAWSX010000002.1"/>
</dbReference>